<keyword evidence="1" id="KW-0812">Transmembrane</keyword>
<dbReference type="InterPro" id="IPR036259">
    <property type="entry name" value="MFS_trans_sf"/>
</dbReference>
<protein>
    <submittedName>
        <fullName evidence="3">Multidrug resistance protein</fullName>
    </submittedName>
</protein>
<dbReference type="SUPFAM" id="SSF103473">
    <property type="entry name" value="MFS general substrate transporter"/>
    <property type="match status" value="1"/>
</dbReference>
<evidence type="ECO:0000256" key="1">
    <source>
        <dbReference type="SAM" id="Phobius"/>
    </source>
</evidence>
<gene>
    <name evidence="3" type="ORF">B1B_00055</name>
</gene>
<evidence type="ECO:0000313" key="3">
    <source>
        <dbReference type="EMBL" id="EQD79728.1"/>
    </source>
</evidence>
<dbReference type="PROSITE" id="PS50850">
    <property type="entry name" value="MFS"/>
    <property type="match status" value="1"/>
</dbReference>
<accession>T1CDY2</accession>
<sequence length="91" mass="10009">MGENITSPVVSSIISKLAPLDKRGQYFGAFQVIAGVIGPSAPILGTFFIQYFPTNMEILWVVTLVMSIGITILTILFWDRFSKIQGRISSV</sequence>
<organism evidence="3">
    <name type="scientific">mine drainage metagenome</name>
    <dbReference type="NCBI Taxonomy" id="410659"/>
    <lineage>
        <taxon>unclassified sequences</taxon>
        <taxon>metagenomes</taxon>
        <taxon>ecological metagenomes</taxon>
    </lineage>
</organism>
<reference evidence="3" key="2">
    <citation type="journal article" date="2014" name="ISME J.">
        <title>Microbial stratification in low pH oxic and suboxic macroscopic growths along an acid mine drainage.</title>
        <authorList>
            <person name="Mendez-Garcia C."/>
            <person name="Mesa V."/>
            <person name="Sprenger R.R."/>
            <person name="Richter M."/>
            <person name="Diez M.S."/>
            <person name="Solano J."/>
            <person name="Bargiela R."/>
            <person name="Golyshina O.V."/>
            <person name="Manteca A."/>
            <person name="Ramos J.L."/>
            <person name="Gallego J.R."/>
            <person name="Llorente I."/>
            <person name="Martins Dos Santos V.A."/>
            <person name="Jensen O.N."/>
            <person name="Pelaez A.I."/>
            <person name="Sanchez J."/>
            <person name="Ferrer M."/>
        </authorList>
    </citation>
    <scope>NUCLEOTIDE SEQUENCE</scope>
</reference>
<dbReference type="EMBL" id="AUZY01000046">
    <property type="protein sequence ID" value="EQD79728.1"/>
    <property type="molecule type" value="Genomic_DNA"/>
</dbReference>
<dbReference type="Gene3D" id="1.20.1250.20">
    <property type="entry name" value="MFS general substrate transporter like domains"/>
    <property type="match status" value="1"/>
</dbReference>
<feature type="domain" description="Major facilitator superfamily (MFS) profile" evidence="2">
    <location>
        <begin position="1"/>
        <end position="91"/>
    </location>
</feature>
<keyword evidence="1" id="KW-0472">Membrane</keyword>
<dbReference type="InterPro" id="IPR020846">
    <property type="entry name" value="MFS_dom"/>
</dbReference>
<proteinExistence type="predicted"/>
<feature type="transmembrane region" description="Helical" evidence="1">
    <location>
        <begin position="58"/>
        <end position="78"/>
    </location>
</feature>
<keyword evidence="1" id="KW-1133">Transmembrane helix</keyword>
<feature type="non-terminal residue" evidence="3">
    <location>
        <position position="91"/>
    </location>
</feature>
<dbReference type="GO" id="GO:0022857">
    <property type="term" value="F:transmembrane transporter activity"/>
    <property type="evidence" value="ECO:0007669"/>
    <property type="project" value="InterPro"/>
</dbReference>
<feature type="transmembrane region" description="Helical" evidence="1">
    <location>
        <begin position="26"/>
        <end position="52"/>
    </location>
</feature>
<dbReference type="AlphaFoldDB" id="T1CDY2"/>
<reference evidence="3" key="1">
    <citation type="submission" date="2013-08" db="EMBL/GenBank/DDBJ databases">
        <authorList>
            <person name="Mendez C."/>
            <person name="Richter M."/>
            <person name="Ferrer M."/>
            <person name="Sanchez J."/>
        </authorList>
    </citation>
    <scope>NUCLEOTIDE SEQUENCE</scope>
</reference>
<comment type="caution">
    <text evidence="3">The sequence shown here is derived from an EMBL/GenBank/DDBJ whole genome shotgun (WGS) entry which is preliminary data.</text>
</comment>
<evidence type="ECO:0000259" key="2">
    <source>
        <dbReference type="PROSITE" id="PS50850"/>
    </source>
</evidence>
<name>T1CDY2_9ZZZZ</name>